<dbReference type="InterPro" id="IPR000182">
    <property type="entry name" value="GNAT_dom"/>
</dbReference>
<evidence type="ECO:0000313" key="3">
    <source>
        <dbReference type="EMBL" id="MBC8542347.1"/>
    </source>
</evidence>
<sequence length="413" mass="47730">MQLFYGVPEDIENWMRLVTRVRWNFPGLETQEKLDEHKATVLRFMGKRQAICVKEGNEIAGVMLFSRGHNMICCLAVSLDYRRCGIASMLMDEALRNLDRTKEISVSTFRADDEKGPAPRALYEKYGFVEDALIEEMDYPNQKYVLHPVDSERKDRQIAINTMVREIRSILHGNESSIYLYGSSVLNDFRLGWSDIDILVLTDKQITEEQAQKLVSLRQAMLEREPGTPYYRSFEGGMLTLDAFLTGKADRVVYWGTSGERITDTYMFDSFGMTELIESSVLLYGNDIRNQLKAPEFSELYADVKYHYETIRKYVQKTGRSFYSFGWMLDIARCIYTLRTGKIIAKTDAADWALENNLCPDPDALRIALEVRRIPLEHEEDKQTFDYAETLAAPIQRFADVLEKELYISKANT</sequence>
<dbReference type="CDD" id="cd04301">
    <property type="entry name" value="NAT_SF"/>
    <property type="match status" value="1"/>
</dbReference>
<dbReference type="RefSeq" id="WP_177713850.1">
    <property type="nucleotide sequence ID" value="NZ_JACRSQ010000002.1"/>
</dbReference>
<dbReference type="GO" id="GO:0016747">
    <property type="term" value="F:acyltransferase activity, transferring groups other than amino-acyl groups"/>
    <property type="evidence" value="ECO:0007669"/>
    <property type="project" value="InterPro"/>
</dbReference>
<accession>A0A926DR95</accession>
<name>A0A926DR95_9FIRM</name>
<proteinExistence type="predicted"/>
<dbReference type="InterPro" id="IPR043519">
    <property type="entry name" value="NT_sf"/>
</dbReference>
<evidence type="ECO:0000259" key="2">
    <source>
        <dbReference type="PROSITE" id="PS51186"/>
    </source>
</evidence>
<dbReference type="Pfam" id="PF01909">
    <property type="entry name" value="NTP_transf_2"/>
    <property type="match status" value="1"/>
</dbReference>
<dbReference type="CDD" id="cd05403">
    <property type="entry name" value="NT_KNTase_like"/>
    <property type="match status" value="1"/>
</dbReference>
<keyword evidence="4" id="KW-1185">Reference proteome</keyword>
<evidence type="ECO:0000256" key="1">
    <source>
        <dbReference type="ARBA" id="ARBA00022679"/>
    </source>
</evidence>
<dbReference type="InterPro" id="IPR016181">
    <property type="entry name" value="Acyl_CoA_acyltransferase"/>
</dbReference>
<dbReference type="InterPro" id="IPR025184">
    <property type="entry name" value="AadA_C"/>
</dbReference>
<protein>
    <submittedName>
        <fullName evidence="3">GNAT family N-acetyltransferase</fullName>
    </submittedName>
</protein>
<dbReference type="EMBL" id="JACRSQ010000002">
    <property type="protein sequence ID" value="MBC8542347.1"/>
    <property type="molecule type" value="Genomic_DNA"/>
</dbReference>
<dbReference type="Proteomes" id="UP000657006">
    <property type="component" value="Unassembled WGS sequence"/>
</dbReference>
<dbReference type="Gene3D" id="3.40.630.30">
    <property type="match status" value="1"/>
</dbReference>
<organism evidence="3 4">
    <name type="scientific">Bianquea renquensis</name>
    <dbReference type="NCBI Taxonomy" id="2763661"/>
    <lineage>
        <taxon>Bacteria</taxon>
        <taxon>Bacillati</taxon>
        <taxon>Bacillota</taxon>
        <taxon>Clostridia</taxon>
        <taxon>Eubacteriales</taxon>
        <taxon>Bianqueaceae</taxon>
        <taxon>Bianquea</taxon>
    </lineage>
</organism>
<dbReference type="Gene3D" id="3.30.460.10">
    <property type="entry name" value="Beta Polymerase, domain 2"/>
    <property type="match status" value="1"/>
</dbReference>
<comment type="caution">
    <text evidence="3">The sequence shown here is derived from an EMBL/GenBank/DDBJ whole genome shotgun (WGS) entry which is preliminary data.</text>
</comment>
<dbReference type="Pfam" id="PF13427">
    <property type="entry name" value="AadA_C"/>
    <property type="match status" value="1"/>
</dbReference>
<dbReference type="GO" id="GO:0016779">
    <property type="term" value="F:nucleotidyltransferase activity"/>
    <property type="evidence" value="ECO:0007669"/>
    <property type="project" value="InterPro"/>
</dbReference>
<dbReference type="Pfam" id="PF13508">
    <property type="entry name" value="Acetyltransf_7"/>
    <property type="match status" value="1"/>
</dbReference>
<dbReference type="PROSITE" id="PS51186">
    <property type="entry name" value="GNAT"/>
    <property type="match status" value="1"/>
</dbReference>
<dbReference type="SUPFAM" id="SSF55729">
    <property type="entry name" value="Acyl-CoA N-acyltransferases (Nat)"/>
    <property type="match status" value="1"/>
</dbReference>
<gene>
    <name evidence="3" type="ORF">H8730_02135</name>
</gene>
<reference evidence="3" key="1">
    <citation type="submission" date="2020-08" db="EMBL/GenBank/DDBJ databases">
        <title>Genome public.</title>
        <authorList>
            <person name="Liu C."/>
            <person name="Sun Q."/>
        </authorList>
    </citation>
    <scope>NUCLEOTIDE SEQUENCE</scope>
    <source>
        <strain evidence="3">NSJ-32</strain>
    </source>
</reference>
<dbReference type="AlphaFoldDB" id="A0A926DR95"/>
<keyword evidence="1" id="KW-0808">Transferase</keyword>
<dbReference type="InterPro" id="IPR002934">
    <property type="entry name" value="Polymerase_NTP_transf_dom"/>
</dbReference>
<feature type="domain" description="N-acetyltransferase" evidence="2">
    <location>
        <begin position="1"/>
        <end position="150"/>
    </location>
</feature>
<dbReference type="SUPFAM" id="SSF81301">
    <property type="entry name" value="Nucleotidyltransferase"/>
    <property type="match status" value="1"/>
</dbReference>
<evidence type="ECO:0000313" key="4">
    <source>
        <dbReference type="Proteomes" id="UP000657006"/>
    </source>
</evidence>